<accession>A0A066XVI7</accession>
<dbReference type="EMBL" id="JMSE01000418">
    <property type="protein sequence ID" value="KDN69990.1"/>
    <property type="molecule type" value="Genomic_DNA"/>
</dbReference>
<sequence>MEDAILGIDLGSSSTRLCLWCPKRKQEDIDIENTEAIGATPQGDFPSVGYPFEPEGPVYLGGDVDPNRRPISLKYAFYALAEADEEDKMLDQYVLVTPLTSQKGNPVFRDRLMRGLRELFLFLKEKVDSSCKKHHLRIDTIGVSIPSQWTLDFERVYREIIVDVFEHFPDKVSFHTETEALAHALLRNHRHALPECGDKMYDVYLFLDFGGHNMNGCIFNVVHGQDDDASFYRIGNPFGAGGGSEQWSYHIGKKFANHFRFMKIRPITPEEWRIFIDQFDSCKPRIDPNSSNGRLLIGRWGDVTLNSDDIKKYFEQSHGNFLEKARKMIAKVSKIHGVTPYVIVSGGTAKHKTVQERLRIMCKDHGIDEPQFTNEWSISHASARIARGVAYAAGSRLTFNQFLRRGAAFGIQRKQLSIQDNGKPAGEWESVAYLLFSKNVQRAVKENTNGRDKFKIICDPFFEPGEDPNLLHFDHCYDFLYLGKLKKGEWKITFSVTGTQDSPSVALKSSHVYNRKRKTHKRRAIKTFDVEHTTNPLPMSFDGGANCYFVDKETFDRDHFCRWVPSRSPEVSREANLNKLYDSENEDHASSPNAVEDGETNNATIGQQHDTGPASEYSTSQYRLILQENYQIPTAATISSIPNARSNELRRNEVSYPRLRSGKWVGNREGLQLLSASRRPVNTARDAGRLPSAPTAAGLKDKPVVGQKRTPDGIADDTESDSSSSSDSDSEDSSIGNFG</sequence>
<dbReference type="OMA" id="IICDPFF"/>
<dbReference type="AlphaFoldDB" id="A0A066XVI7"/>
<dbReference type="InterPro" id="IPR043129">
    <property type="entry name" value="ATPase_NBD"/>
</dbReference>
<dbReference type="Proteomes" id="UP000027238">
    <property type="component" value="Unassembled WGS sequence"/>
</dbReference>
<comment type="caution">
    <text evidence="2">The sequence shown here is derived from an EMBL/GenBank/DDBJ whole genome shotgun (WGS) entry which is preliminary data.</text>
</comment>
<name>A0A066XVI7_COLSU</name>
<feature type="compositionally biased region" description="Polar residues" evidence="1">
    <location>
        <begin position="600"/>
        <end position="615"/>
    </location>
</feature>
<evidence type="ECO:0000313" key="3">
    <source>
        <dbReference type="Proteomes" id="UP000027238"/>
    </source>
</evidence>
<organism evidence="2 3">
    <name type="scientific">Colletotrichum sublineola</name>
    <name type="common">Sorghum anthracnose fungus</name>
    <dbReference type="NCBI Taxonomy" id="1173701"/>
    <lineage>
        <taxon>Eukaryota</taxon>
        <taxon>Fungi</taxon>
        <taxon>Dikarya</taxon>
        <taxon>Ascomycota</taxon>
        <taxon>Pezizomycotina</taxon>
        <taxon>Sordariomycetes</taxon>
        <taxon>Hypocreomycetidae</taxon>
        <taxon>Glomerellales</taxon>
        <taxon>Glomerellaceae</taxon>
        <taxon>Colletotrichum</taxon>
        <taxon>Colletotrichum graminicola species complex</taxon>
    </lineage>
</organism>
<reference evidence="3" key="1">
    <citation type="journal article" date="2014" name="Genome Announc.">
        <title>Draft genome sequence of Colletotrichum sublineola, a destructive pathogen of cultivated sorghum.</title>
        <authorList>
            <person name="Baroncelli R."/>
            <person name="Sanz-Martin J.M."/>
            <person name="Rech G.E."/>
            <person name="Sukno S.A."/>
            <person name="Thon M.R."/>
        </authorList>
    </citation>
    <scope>NUCLEOTIDE SEQUENCE [LARGE SCALE GENOMIC DNA]</scope>
    <source>
        <strain evidence="3">TX430BB</strain>
    </source>
</reference>
<dbReference type="SUPFAM" id="SSF53067">
    <property type="entry name" value="Actin-like ATPase domain"/>
    <property type="match status" value="1"/>
</dbReference>
<dbReference type="eggNOG" id="ENOG502RS8J">
    <property type="taxonomic scope" value="Eukaryota"/>
</dbReference>
<dbReference type="OrthoDB" id="3819888at2759"/>
<feature type="region of interest" description="Disordered" evidence="1">
    <location>
        <begin position="676"/>
        <end position="739"/>
    </location>
</feature>
<dbReference type="HOGENOM" id="CLU_022325_1_0_1"/>
<keyword evidence="3" id="KW-1185">Reference proteome</keyword>
<proteinExistence type="predicted"/>
<gene>
    <name evidence="2" type="ORF">CSUB01_10106</name>
</gene>
<evidence type="ECO:0000313" key="2">
    <source>
        <dbReference type="EMBL" id="KDN69990.1"/>
    </source>
</evidence>
<evidence type="ECO:0000256" key="1">
    <source>
        <dbReference type="SAM" id="MobiDB-lite"/>
    </source>
</evidence>
<protein>
    <submittedName>
        <fullName evidence="2">Uncharacterized protein</fullName>
    </submittedName>
</protein>
<feature type="region of interest" description="Disordered" evidence="1">
    <location>
        <begin position="583"/>
        <end position="615"/>
    </location>
</feature>
<dbReference type="STRING" id="1173701.A0A066XVI7"/>